<organism evidence="2">
    <name type="scientific">Phaffia rhodozyma</name>
    <name type="common">Yeast</name>
    <name type="synonym">Xanthophyllomyces dendrorhous</name>
    <dbReference type="NCBI Taxonomy" id="264483"/>
    <lineage>
        <taxon>Eukaryota</taxon>
        <taxon>Fungi</taxon>
        <taxon>Dikarya</taxon>
        <taxon>Basidiomycota</taxon>
        <taxon>Agaricomycotina</taxon>
        <taxon>Tremellomycetes</taxon>
        <taxon>Cystofilobasidiales</taxon>
        <taxon>Mrakiaceae</taxon>
        <taxon>Phaffia</taxon>
    </lineage>
</organism>
<evidence type="ECO:0000313" key="2">
    <source>
        <dbReference type="EMBL" id="CDZ96909.1"/>
    </source>
</evidence>
<sequence>MQCWFGERLVIERDGDTVWMERRPGIAYRSTDKSPGSAHDPAETGPPEGDGCWQHHPGRQTRMRCCRWCVARSVASADQHIP</sequence>
<evidence type="ECO:0000256" key="1">
    <source>
        <dbReference type="SAM" id="MobiDB-lite"/>
    </source>
</evidence>
<feature type="region of interest" description="Disordered" evidence="1">
    <location>
        <begin position="27"/>
        <end position="55"/>
    </location>
</feature>
<reference evidence="2" key="1">
    <citation type="submission" date="2014-08" db="EMBL/GenBank/DDBJ databases">
        <authorList>
            <person name="Sharma Rahul"/>
            <person name="Thines Marco"/>
        </authorList>
    </citation>
    <scope>NUCLEOTIDE SEQUENCE</scope>
</reference>
<dbReference type="EMBL" id="LN483167">
    <property type="protein sequence ID" value="CDZ96909.1"/>
    <property type="molecule type" value="Genomic_DNA"/>
</dbReference>
<dbReference type="AlphaFoldDB" id="A0A0F7SI12"/>
<accession>A0A0F7SI12</accession>
<name>A0A0F7SI12_PHARH</name>
<protein>
    <submittedName>
        <fullName evidence="2">Uncharacterized protein</fullName>
    </submittedName>
</protein>
<proteinExistence type="predicted"/>